<dbReference type="InterPro" id="IPR046342">
    <property type="entry name" value="CBS_dom_sf"/>
</dbReference>
<dbReference type="Pfam" id="PF01595">
    <property type="entry name" value="CNNM"/>
    <property type="match status" value="1"/>
</dbReference>
<dbReference type="SUPFAM" id="SSF56176">
    <property type="entry name" value="FAD-binding/transporter-associated domain-like"/>
    <property type="match status" value="1"/>
</dbReference>
<feature type="transmembrane region" description="Helical" evidence="11">
    <location>
        <begin position="6"/>
        <end position="29"/>
    </location>
</feature>
<dbReference type="PROSITE" id="PS51371">
    <property type="entry name" value="CBS"/>
    <property type="match status" value="1"/>
</dbReference>
<reference evidence="14" key="1">
    <citation type="submission" date="2020-10" db="EMBL/GenBank/DDBJ databases">
        <authorList>
            <person name="Gilroy R."/>
        </authorList>
    </citation>
    <scope>NUCLEOTIDE SEQUENCE</scope>
    <source>
        <strain evidence="14">CHK180-2868</strain>
    </source>
</reference>
<dbReference type="FunFam" id="3.10.580.10:FF:000002">
    <property type="entry name" value="Magnesium/cobalt efflux protein CorC"/>
    <property type="match status" value="1"/>
</dbReference>
<dbReference type="Pfam" id="PF03471">
    <property type="entry name" value="CorC_HlyC"/>
    <property type="match status" value="1"/>
</dbReference>
<evidence type="ECO:0000256" key="2">
    <source>
        <dbReference type="ARBA" id="ARBA00006337"/>
    </source>
</evidence>
<dbReference type="Gene3D" id="3.10.580.10">
    <property type="entry name" value="CBS-domain"/>
    <property type="match status" value="1"/>
</dbReference>
<accession>A0A9D1D504</accession>
<dbReference type="InterPro" id="IPR044751">
    <property type="entry name" value="Ion_transp-like_CBS"/>
</dbReference>
<dbReference type="InterPro" id="IPR002550">
    <property type="entry name" value="CNNM"/>
</dbReference>
<evidence type="ECO:0000256" key="7">
    <source>
        <dbReference type="ARBA" id="ARBA00023122"/>
    </source>
</evidence>
<evidence type="ECO:0000256" key="6">
    <source>
        <dbReference type="ARBA" id="ARBA00022989"/>
    </source>
</evidence>
<dbReference type="SMART" id="SM01091">
    <property type="entry name" value="CorC_HlyC"/>
    <property type="match status" value="1"/>
</dbReference>
<keyword evidence="7 9" id="KW-0129">CBS domain</keyword>
<proteinExistence type="inferred from homology"/>
<dbReference type="PANTHER" id="PTHR22777:SF32">
    <property type="entry name" value="UPF0053 INNER MEMBRANE PROTEIN YFJD"/>
    <property type="match status" value="1"/>
</dbReference>
<evidence type="ECO:0000256" key="3">
    <source>
        <dbReference type="ARBA" id="ARBA00022475"/>
    </source>
</evidence>
<comment type="similarity">
    <text evidence="2">Belongs to the UPF0053 family.</text>
</comment>
<dbReference type="Gene3D" id="3.30.465.10">
    <property type="match status" value="1"/>
</dbReference>
<dbReference type="Pfam" id="PF00571">
    <property type="entry name" value="CBS"/>
    <property type="match status" value="1"/>
</dbReference>
<dbReference type="SUPFAM" id="SSF54631">
    <property type="entry name" value="CBS-domain pair"/>
    <property type="match status" value="1"/>
</dbReference>
<keyword evidence="4 10" id="KW-0812">Transmembrane</keyword>
<evidence type="ECO:0000256" key="1">
    <source>
        <dbReference type="ARBA" id="ARBA00004651"/>
    </source>
</evidence>
<sequence>MDSGEALQIVVVIGLLALSAIFSLAETAMNDVSKIRIRSLAESGTRQAQMLMKVFEQEAKMKNTLLLCDTIANLAAAIMTTLLAAGRFGSRYAAAGAAAAVLLVLVLGEIAPKTAAALYAEKLSLSLAKPVYFLTVLLTPVLFVAERLSYAVLLLFRIDPKKKPEALTEEDLRTIVEVGHEEGVIESDEKTMIYNVFDFGDSVAKDIMVPRTDMAFIDVDATYEEFMEVFREQMYTRYPVYEETTDHVIGIINIKDFLLADRKKEFHIRDYLREPLYTYEYKKTAELMVELRKTQNNIAIVLDEYGATAGLITLEDMLEEIVGEIRDEYDADEENLIQRISPEEYVVEASVHLDDLNDLLGLSLESEDYDSIGGFVIGMLDHLPAEGEEVCWQNLRLVVDQVEGNRIEKVHLYLLKQPEEVKPEEEDKEG</sequence>
<evidence type="ECO:0000256" key="8">
    <source>
        <dbReference type="ARBA" id="ARBA00023136"/>
    </source>
</evidence>
<dbReference type="GO" id="GO:0005886">
    <property type="term" value="C:plasma membrane"/>
    <property type="evidence" value="ECO:0007669"/>
    <property type="project" value="UniProtKB-SubCell"/>
</dbReference>
<evidence type="ECO:0000259" key="13">
    <source>
        <dbReference type="PROSITE" id="PS51846"/>
    </source>
</evidence>
<keyword evidence="5" id="KW-0677">Repeat</keyword>
<evidence type="ECO:0000313" key="15">
    <source>
        <dbReference type="Proteomes" id="UP000824250"/>
    </source>
</evidence>
<dbReference type="GO" id="GO:0050660">
    <property type="term" value="F:flavin adenine dinucleotide binding"/>
    <property type="evidence" value="ECO:0007669"/>
    <property type="project" value="InterPro"/>
</dbReference>
<dbReference type="CDD" id="cd04590">
    <property type="entry name" value="CBS_pair_CorC_HlyC_assoc"/>
    <property type="match status" value="1"/>
</dbReference>
<dbReference type="InterPro" id="IPR005170">
    <property type="entry name" value="Transptr-assoc_dom"/>
</dbReference>
<dbReference type="EMBL" id="DVGC01000026">
    <property type="protein sequence ID" value="HIR05237.1"/>
    <property type="molecule type" value="Genomic_DNA"/>
</dbReference>
<evidence type="ECO:0000256" key="11">
    <source>
        <dbReference type="SAM" id="Phobius"/>
    </source>
</evidence>
<feature type="domain" description="CBS" evidence="12">
    <location>
        <begin position="208"/>
        <end position="271"/>
    </location>
</feature>
<dbReference type="PANTHER" id="PTHR22777">
    <property type="entry name" value="HEMOLYSIN-RELATED"/>
    <property type="match status" value="1"/>
</dbReference>
<feature type="transmembrane region" description="Helical" evidence="11">
    <location>
        <begin position="131"/>
        <end position="156"/>
    </location>
</feature>
<evidence type="ECO:0000256" key="10">
    <source>
        <dbReference type="PROSITE-ProRule" id="PRU01193"/>
    </source>
</evidence>
<evidence type="ECO:0000256" key="5">
    <source>
        <dbReference type="ARBA" id="ARBA00022737"/>
    </source>
</evidence>
<feature type="domain" description="CNNM transmembrane" evidence="13">
    <location>
        <begin position="1"/>
        <end position="189"/>
    </location>
</feature>
<comment type="caution">
    <text evidence="14">The sequence shown here is derived from an EMBL/GenBank/DDBJ whole genome shotgun (WGS) entry which is preliminary data.</text>
</comment>
<name>A0A9D1D504_9FIRM</name>
<dbReference type="PROSITE" id="PS51846">
    <property type="entry name" value="CNNM"/>
    <property type="match status" value="1"/>
</dbReference>
<gene>
    <name evidence="14" type="ORF">IAB28_04650</name>
</gene>
<dbReference type="InterPro" id="IPR016169">
    <property type="entry name" value="FAD-bd_PCMH_sub2"/>
</dbReference>
<dbReference type="InterPro" id="IPR036318">
    <property type="entry name" value="FAD-bd_PCMH-like_sf"/>
</dbReference>
<keyword evidence="8 10" id="KW-0472">Membrane</keyword>
<reference evidence="14" key="2">
    <citation type="journal article" date="2021" name="PeerJ">
        <title>Extensive microbial diversity within the chicken gut microbiome revealed by metagenomics and culture.</title>
        <authorList>
            <person name="Gilroy R."/>
            <person name="Ravi A."/>
            <person name="Getino M."/>
            <person name="Pursley I."/>
            <person name="Horton D.L."/>
            <person name="Alikhan N.F."/>
            <person name="Baker D."/>
            <person name="Gharbi K."/>
            <person name="Hall N."/>
            <person name="Watson M."/>
            <person name="Adriaenssens E.M."/>
            <person name="Foster-Nyarko E."/>
            <person name="Jarju S."/>
            <person name="Secka A."/>
            <person name="Antonio M."/>
            <person name="Oren A."/>
            <person name="Chaudhuri R.R."/>
            <person name="La Ragione R."/>
            <person name="Hildebrand F."/>
            <person name="Pallen M.J."/>
        </authorList>
    </citation>
    <scope>NUCLEOTIDE SEQUENCE</scope>
    <source>
        <strain evidence="14">CHK180-2868</strain>
    </source>
</reference>
<dbReference type="Proteomes" id="UP000824250">
    <property type="component" value="Unassembled WGS sequence"/>
</dbReference>
<feature type="transmembrane region" description="Helical" evidence="11">
    <location>
        <begin position="65"/>
        <end position="86"/>
    </location>
</feature>
<keyword evidence="6 10" id="KW-1133">Transmembrane helix</keyword>
<keyword evidence="3" id="KW-1003">Cell membrane</keyword>
<evidence type="ECO:0000259" key="12">
    <source>
        <dbReference type="PROSITE" id="PS51371"/>
    </source>
</evidence>
<comment type="subcellular location">
    <subcellularLocation>
        <location evidence="1">Cell membrane</location>
        <topology evidence="1">Multi-pass membrane protein</topology>
    </subcellularLocation>
</comment>
<evidence type="ECO:0000256" key="4">
    <source>
        <dbReference type="ARBA" id="ARBA00022692"/>
    </source>
</evidence>
<organism evidence="14 15">
    <name type="scientific">Candidatus Copromonas faecavium</name>
    <name type="common">nom. illeg.</name>
    <dbReference type="NCBI Taxonomy" id="2840740"/>
    <lineage>
        <taxon>Bacteria</taxon>
        <taxon>Bacillati</taxon>
        <taxon>Bacillota</taxon>
        <taxon>Clostridia</taxon>
        <taxon>Lachnospirales</taxon>
        <taxon>Lachnospiraceae</taxon>
        <taxon>Candidatus Copromonas (nom. illeg.)</taxon>
    </lineage>
</organism>
<dbReference type="InterPro" id="IPR000644">
    <property type="entry name" value="CBS_dom"/>
</dbReference>
<evidence type="ECO:0000256" key="9">
    <source>
        <dbReference type="PROSITE-ProRule" id="PRU00703"/>
    </source>
</evidence>
<dbReference type="AlphaFoldDB" id="A0A9D1D504"/>
<feature type="transmembrane region" description="Helical" evidence="11">
    <location>
        <begin position="92"/>
        <end position="111"/>
    </location>
</feature>
<protein>
    <submittedName>
        <fullName evidence="14">HlyC/CorC family transporter</fullName>
    </submittedName>
</protein>
<evidence type="ECO:0000313" key="14">
    <source>
        <dbReference type="EMBL" id="HIR05237.1"/>
    </source>
</evidence>